<evidence type="ECO:0000313" key="2">
    <source>
        <dbReference type="EMBL" id="EGG00535.1"/>
    </source>
</evidence>
<feature type="compositionally biased region" description="Basic and acidic residues" evidence="1">
    <location>
        <begin position="177"/>
        <end position="237"/>
    </location>
</feature>
<proteinExistence type="predicted"/>
<dbReference type="RefSeq" id="XP_007416182.1">
    <property type="nucleotide sequence ID" value="XM_007416120.1"/>
</dbReference>
<gene>
    <name evidence="2" type="ORF">MELLADRAFT_93207</name>
</gene>
<dbReference type="VEuPathDB" id="FungiDB:MELLADRAFT_93207"/>
<dbReference type="AlphaFoldDB" id="F4S475"/>
<name>F4S475_MELLP</name>
<accession>F4S475</accession>
<protein>
    <submittedName>
        <fullName evidence="2">Uncharacterized protein</fullName>
    </submittedName>
</protein>
<dbReference type="InParanoid" id="F4S475"/>
<dbReference type="KEGG" id="mlr:MELLADRAFT_93207"/>
<dbReference type="Proteomes" id="UP000001072">
    <property type="component" value="Unassembled WGS sequence"/>
</dbReference>
<evidence type="ECO:0000256" key="1">
    <source>
        <dbReference type="SAM" id="MobiDB-lite"/>
    </source>
</evidence>
<feature type="region of interest" description="Disordered" evidence="1">
    <location>
        <begin position="1"/>
        <end position="55"/>
    </location>
</feature>
<organism evidence="3">
    <name type="scientific">Melampsora larici-populina (strain 98AG31 / pathotype 3-4-7)</name>
    <name type="common">Poplar leaf rust fungus</name>
    <dbReference type="NCBI Taxonomy" id="747676"/>
    <lineage>
        <taxon>Eukaryota</taxon>
        <taxon>Fungi</taxon>
        <taxon>Dikarya</taxon>
        <taxon>Basidiomycota</taxon>
        <taxon>Pucciniomycotina</taxon>
        <taxon>Pucciniomycetes</taxon>
        <taxon>Pucciniales</taxon>
        <taxon>Melampsoraceae</taxon>
        <taxon>Melampsora</taxon>
    </lineage>
</organism>
<reference evidence="3" key="1">
    <citation type="journal article" date="2011" name="Proc. Natl. Acad. Sci. U.S.A.">
        <title>Obligate biotrophy features unraveled by the genomic analysis of rust fungi.</title>
        <authorList>
            <person name="Duplessis S."/>
            <person name="Cuomo C.A."/>
            <person name="Lin Y.-C."/>
            <person name="Aerts A."/>
            <person name="Tisserant E."/>
            <person name="Veneault-Fourrey C."/>
            <person name="Joly D.L."/>
            <person name="Hacquard S."/>
            <person name="Amselem J."/>
            <person name="Cantarel B.L."/>
            <person name="Chiu R."/>
            <person name="Coutinho P.M."/>
            <person name="Feau N."/>
            <person name="Field M."/>
            <person name="Frey P."/>
            <person name="Gelhaye E."/>
            <person name="Goldberg J."/>
            <person name="Grabherr M.G."/>
            <person name="Kodira C.D."/>
            <person name="Kohler A."/>
            <person name="Kuees U."/>
            <person name="Lindquist E.A."/>
            <person name="Lucas S.M."/>
            <person name="Mago R."/>
            <person name="Mauceli E."/>
            <person name="Morin E."/>
            <person name="Murat C."/>
            <person name="Pangilinan J.L."/>
            <person name="Park R."/>
            <person name="Pearson M."/>
            <person name="Quesneville H."/>
            <person name="Rouhier N."/>
            <person name="Sakthikumar S."/>
            <person name="Salamov A.A."/>
            <person name="Schmutz J."/>
            <person name="Selles B."/>
            <person name="Shapiro H."/>
            <person name="Tanguay P."/>
            <person name="Tuskan G.A."/>
            <person name="Henrissat B."/>
            <person name="Van de Peer Y."/>
            <person name="Rouze P."/>
            <person name="Ellis J.G."/>
            <person name="Dodds P.N."/>
            <person name="Schein J.E."/>
            <person name="Zhong S."/>
            <person name="Hamelin R.C."/>
            <person name="Grigoriev I.V."/>
            <person name="Szabo L.J."/>
            <person name="Martin F."/>
        </authorList>
    </citation>
    <scope>NUCLEOTIDE SEQUENCE [LARGE SCALE GENOMIC DNA]</scope>
    <source>
        <strain evidence="3">98AG31 / pathotype 3-4-7</strain>
    </source>
</reference>
<feature type="compositionally biased region" description="Polar residues" evidence="1">
    <location>
        <begin position="264"/>
        <end position="277"/>
    </location>
</feature>
<dbReference type="HOGENOM" id="CLU_087669_0_0_1"/>
<sequence length="277" mass="31456">MKWLNNNNFDAGLQKPESLPNSTSARLRLESKGDEEEGLEETNHENDPDAPIINRKFNAPPPLRIELIPLAEQLALTINDHHKTVMGKADCLRSSNYVDEDDIRRILDRIYTIETDKDVYNILGCDILAGGVAKLFNSIQEWKTGTIGSQAISQMRAREAATRLEQGRTLARLQKQQAERVERESKMKEARILTDQKRKKNKEDSLAEKEAKKQRKEQSNEKKKMAAKLKDEQETRRIVNARMIAGLSAGKTMREVEADEEMIRSQQSGLDNATQGS</sequence>
<feature type="region of interest" description="Disordered" evidence="1">
    <location>
        <begin position="177"/>
        <end position="277"/>
    </location>
</feature>
<keyword evidence="3" id="KW-1185">Reference proteome</keyword>
<evidence type="ECO:0000313" key="3">
    <source>
        <dbReference type="Proteomes" id="UP000001072"/>
    </source>
</evidence>
<dbReference type="EMBL" id="GL883146">
    <property type="protein sequence ID" value="EGG00535.1"/>
    <property type="molecule type" value="Genomic_DNA"/>
</dbReference>
<dbReference type="GeneID" id="18936502"/>